<dbReference type="InterPro" id="IPR028978">
    <property type="entry name" value="Chorismate_lyase_/UTRA_dom_sf"/>
</dbReference>
<dbReference type="Proteomes" id="UP001178281">
    <property type="component" value="Unassembled WGS sequence"/>
</dbReference>
<dbReference type="RefSeq" id="WP_305110106.1">
    <property type="nucleotide sequence ID" value="NZ_BAAAII010000002.1"/>
</dbReference>
<keyword evidence="3" id="KW-0804">Transcription</keyword>
<dbReference type="InterPro" id="IPR036390">
    <property type="entry name" value="WH_DNA-bd_sf"/>
</dbReference>
<dbReference type="InterPro" id="IPR050679">
    <property type="entry name" value="Bact_HTH_transcr_reg"/>
</dbReference>
<dbReference type="InterPro" id="IPR000524">
    <property type="entry name" value="Tscrpt_reg_HTH_GntR"/>
</dbReference>
<dbReference type="PRINTS" id="PR00035">
    <property type="entry name" value="HTHGNTR"/>
</dbReference>
<accession>A0AA90N6U3</accession>
<dbReference type="PROSITE" id="PS50949">
    <property type="entry name" value="HTH_GNTR"/>
    <property type="match status" value="1"/>
</dbReference>
<dbReference type="SMART" id="SM00345">
    <property type="entry name" value="HTH_GNTR"/>
    <property type="match status" value="1"/>
</dbReference>
<dbReference type="GO" id="GO:0045892">
    <property type="term" value="P:negative regulation of DNA-templated transcription"/>
    <property type="evidence" value="ECO:0007669"/>
    <property type="project" value="TreeGrafter"/>
</dbReference>
<dbReference type="PANTHER" id="PTHR44846:SF1">
    <property type="entry name" value="MANNOSYL-D-GLYCERATE TRANSPORT_METABOLISM SYSTEM REPRESSOR MNGR-RELATED"/>
    <property type="match status" value="1"/>
</dbReference>
<dbReference type="SUPFAM" id="SSF64288">
    <property type="entry name" value="Chorismate lyase-like"/>
    <property type="match status" value="1"/>
</dbReference>
<organism evidence="5 6">
    <name type="scientific">Tsukamurella strandjordii</name>
    <dbReference type="NCBI Taxonomy" id="147577"/>
    <lineage>
        <taxon>Bacteria</taxon>
        <taxon>Bacillati</taxon>
        <taxon>Actinomycetota</taxon>
        <taxon>Actinomycetes</taxon>
        <taxon>Mycobacteriales</taxon>
        <taxon>Tsukamurellaceae</taxon>
        <taxon>Tsukamurella</taxon>
    </lineage>
</organism>
<dbReference type="SMART" id="SM00866">
    <property type="entry name" value="UTRA"/>
    <property type="match status" value="1"/>
</dbReference>
<dbReference type="InterPro" id="IPR011663">
    <property type="entry name" value="UTRA"/>
</dbReference>
<evidence type="ECO:0000313" key="5">
    <source>
        <dbReference type="EMBL" id="MDP0396646.1"/>
    </source>
</evidence>
<dbReference type="PANTHER" id="PTHR44846">
    <property type="entry name" value="MANNOSYL-D-GLYCERATE TRANSPORT/METABOLISM SYSTEM REPRESSOR MNGR-RELATED"/>
    <property type="match status" value="1"/>
</dbReference>
<evidence type="ECO:0000313" key="6">
    <source>
        <dbReference type="Proteomes" id="UP001178281"/>
    </source>
</evidence>
<sequence length="248" mass="27481">MSANDARTVAISDGPVPKHEQLRALIEKRCAAELAPGSALPSERQLCEEYGVSRITVREALRQLVAEGTLVRIRGKGTFVADHPARSHLHLASFHEDMRRLGRVPTTTVLQTELRVPPPSTTSALGLRAADRAFHVKRLRIADGVPMSVDDAWYPEFVAPDLTEHELTQSIYELLRIEYGRPIDHAEQSIGAIAAKGELARLLDVPAGAPLLAFDRVSFSGAVRVEHSYSWYRSDRYRVQMTVTDPAQ</sequence>
<comment type="caution">
    <text evidence="5">The sequence shown here is derived from an EMBL/GenBank/DDBJ whole genome shotgun (WGS) entry which is preliminary data.</text>
</comment>
<dbReference type="GO" id="GO:0003677">
    <property type="term" value="F:DNA binding"/>
    <property type="evidence" value="ECO:0007669"/>
    <property type="project" value="UniProtKB-KW"/>
</dbReference>
<dbReference type="EMBL" id="JAUTIX010000001">
    <property type="protein sequence ID" value="MDP0396646.1"/>
    <property type="molecule type" value="Genomic_DNA"/>
</dbReference>
<dbReference type="GO" id="GO:0003700">
    <property type="term" value="F:DNA-binding transcription factor activity"/>
    <property type="evidence" value="ECO:0007669"/>
    <property type="project" value="InterPro"/>
</dbReference>
<evidence type="ECO:0000256" key="1">
    <source>
        <dbReference type="ARBA" id="ARBA00023015"/>
    </source>
</evidence>
<dbReference type="CDD" id="cd07377">
    <property type="entry name" value="WHTH_GntR"/>
    <property type="match status" value="1"/>
</dbReference>
<gene>
    <name evidence="5" type="ORF">Q7X28_01770</name>
</gene>
<dbReference type="Pfam" id="PF00392">
    <property type="entry name" value="GntR"/>
    <property type="match status" value="1"/>
</dbReference>
<dbReference type="Gene3D" id="1.10.10.10">
    <property type="entry name" value="Winged helix-like DNA-binding domain superfamily/Winged helix DNA-binding domain"/>
    <property type="match status" value="1"/>
</dbReference>
<evidence type="ECO:0000259" key="4">
    <source>
        <dbReference type="PROSITE" id="PS50949"/>
    </source>
</evidence>
<keyword evidence="2" id="KW-0238">DNA-binding</keyword>
<dbReference type="Gene3D" id="3.40.1410.10">
    <property type="entry name" value="Chorismate lyase-like"/>
    <property type="match status" value="1"/>
</dbReference>
<feature type="domain" description="HTH gntR-type" evidence="4">
    <location>
        <begin position="16"/>
        <end position="83"/>
    </location>
</feature>
<keyword evidence="1" id="KW-0805">Transcription regulation</keyword>
<dbReference type="InterPro" id="IPR036388">
    <property type="entry name" value="WH-like_DNA-bd_sf"/>
</dbReference>
<evidence type="ECO:0000256" key="2">
    <source>
        <dbReference type="ARBA" id="ARBA00023125"/>
    </source>
</evidence>
<protein>
    <submittedName>
        <fullName evidence="5">GntR family transcriptional regulator</fullName>
    </submittedName>
</protein>
<name>A0AA90N6U3_9ACTN</name>
<proteinExistence type="predicted"/>
<dbReference type="AlphaFoldDB" id="A0AA90N6U3"/>
<dbReference type="SUPFAM" id="SSF46785">
    <property type="entry name" value="Winged helix' DNA-binding domain"/>
    <property type="match status" value="1"/>
</dbReference>
<evidence type="ECO:0000256" key="3">
    <source>
        <dbReference type="ARBA" id="ARBA00023163"/>
    </source>
</evidence>
<reference evidence="5" key="1">
    <citation type="submission" date="2023-08" db="EMBL/GenBank/DDBJ databases">
        <title>The draft genome of Tsukamurella strandjordii strain 050030.</title>
        <authorList>
            <person name="Zhao F."/>
            <person name="Feng Y."/>
            <person name="Zong Z."/>
        </authorList>
    </citation>
    <scope>NUCLEOTIDE SEQUENCE</scope>
    <source>
        <strain evidence="5">050030</strain>
    </source>
</reference>
<keyword evidence="6" id="KW-1185">Reference proteome</keyword>
<dbReference type="Pfam" id="PF07702">
    <property type="entry name" value="UTRA"/>
    <property type="match status" value="1"/>
</dbReference>